<dbReference type="InterPro" id="IPR005225">
    <property type="entry name" value="Small_GTP-bd"/>
</dbReference>
<dbReference type="PANTHER" id="PTHR42698">
    <property type="entry name" value="GTPASE ERA"/>
    <property type="match status" value="1"/>
</dbReference>
<dbReference type="InterPro" id="IPR006073">
    <property type="entry name" value="GTP-bd"/>
</dbReference>
<feature type="region of interest" description="G2" evidence="7">
    <location>
        <begin position="36"/>
        <end position="40"/>
    </location>
</feature>
<keyword evidence="6" id="KW-1003">Cell membrane</keyword>
<dbReference type="InterPro" id="IPR030388">
    <property type="entry name" value="G_ERA_dom"/>
</dbReference>
<evidence type="ECO:0000313" key="11">
    <source>
        <dbReference type="EMBL" id="WXL28184.1"/>
    </source>
</evidence>
<evidence type="ECO:0000256" key="3">
    <source>
        <dbReference type="ARBA" id="ARBA00022741"/>
    </source>
</evidence>
<comment type="subunit">
    <text evidence="6">Monomer.</text>
</comment>
<dbReference type="InterPro" id="IPR027417">
    <property type="entry name" value="P-loop_NTPase"/>
</dbReference>
<dbReference type="SUPFAM" id="SSF54814">
    <property type="entry name" value="Prokaryotic type KH domain (KH-domain type II)"/>
    <property type="match status" value="1"/>
</dbReference>
<organism evidence="11 12">
    <name type="scientific">[Mycoplasma] gypis</name>
    <dbReference type="NCBI Taxonomy" id="92404"/>
    <lineage>
        <taxon>Bacteria</taxon>
        <taxon>Bacillati</taxon>
        <taxon>Mycoplasmatota</taxon>
        <taxon>Mycoplasmoidales</taxon>
        <taxon>Metamycoplasmataceae</taxon>
        <taxon>Metamycoplasma</taxon>
    </lineage>
</organism>
<dbReference type="Pfam" id="PF01926">
    <property type="entry name" value="MMR_HSR1"/>
    <property type="match status" value="1"/>
</dbReference>
<dbReference type="HAMAP" id="MF_00367">
    <property type="entry name" value="GTPase_Era"/>
    <property type="match status" value="1"/>
</dbReference>
<sequence>MKICNIALIGRPNTGKSTLLNNIIGYDLSIITNTPQTTRDQIRGIYTDDEYQLIFIDTPGIHKANHLLNEKLNKSSYDSLEEADLILFLQPINEEIGRGDKFIIEKLKDFDNKIAVITKMDLGEIEAANQKASELKNLGFNTVVGVGLTLNQTYEDLISIIKHEYADKLEENEEPFYDPELITDVSMRFIAKETIRETAINYLKEELPHSIAVVVDDFEENEDAPYVIRATIFVKRESQKGIVVGKGGSMIKKISMNSRHKIANQFQHPIVLELRVKVNQDWVDDEKQIKKMGY</sequence>
<dbReference type="InterPro" id="IPR004044">
    <property type="entry name" value="KH_dom_type_2"/>
</dbReference>
<protein>
    <recommendedName>
        <fullName evidence="2 6">GTPase Era</fullName>
    </recommendedName>
</protein>
<comment type="subcellular location">
    <subcellularLocation>
        <location evidence="6">Cytoplasm</location>
    </subcellularLocation>
    <subcellularLocation>
        <location evidence="6">Cell membrane</location>
        <topology evidence="6">Peripheral membrane protein</topology>
    </subcellularLocation>
</comment>
<keyword evidence="6" id="KW-0963">Cytoplasm</keyword>
<comment type="function">
    <text evidence="6">An essential GTPase that binds both GDP and GTP, with rapid nucleotide exchange. Plays a role in 16S rRNA processing and 30S ribosomal subunit biogenesis and possibly also in cell cycle regulation and energy metabolism.</text>
</comment>
<dbReference type="Pfam" id="PF07650">
    <property type="entry name" value="KH_2"/>
    <property type="match status" value="1"/>
</dbReference>
<evidence type="ECO:0000256" key="7">
    <source>
        <dbReference type="PROSITE-ProRule" id="PRU01050"/>
    </source>
</evidence>
<keyword evidence="6" id="KW-0472">Membrane</keyword>
<evidence type="ECO:0000256" key="1">
    <source>
        <dbReference type="ARBA" id="ARBA00007921"/>
    </source>
</evidence>
<feature type="binding site" evidence="6">
    <location>
        <begin position="57"/>
        <end position="61"/>
    </location>
    <ligand>
        <name>GTP</name>
        <dbReference type="ChEBI" id="CHEBI:37565"/>
    </ligand>
</feature>
<dbReference type="EMBL" id="CP148066">
    <property type="protein sequence ID" value="WXL28184.1"/>
    <property type="molecule type" value="Genomic_DNA"/>
</dbReference>
<feature type="domain" description="Era-type G" evidence="10">
    <location>
        <begin position="2"/>
        <end position="168"/>
    </location>
</feature>
<feature type="region of interest" description="G3" evidence="7">
    <location>
        <begin position="57"/>
        <end position="60"/>
    </location>
</feature>
<evidence type="ECO:0000256" key="2">
    <source>
        <dbReference type="ARBA" id="ARBA00020484"/>
    </source>
</evidence>
<keyword evidence="6" id="KW-0699">rRNA-binding</keyword>
<feature type="region of interest" description="G1" evidence="7">
    <location>
        <begin position="10"/>
        <end position="17"/>
    </location>
</feature>
<feature type="region of interest" description="G4" evidence="7">
    <location>
        <begin position="118"/>
        <end position="121"/>
    </location>
</feature>
<keyword evidence="3 6" id="KW-0547">Nucleotide-binding</keyword>
<dbReference type="InterPro" id="IPR015946">
    <property type="entry name" value="KH_dom-like_a/b"/>
</dbReference>
<dbReference type="PROSITE" id="PS50823">
    <property type="entry name" value="KH_TYPE_2"/>
    <property type="match status" value="1"/>
</dbReference>
<dbReference type="PANTHER" id="PTHR42698:SF1">
    <property type="entry name" value="GTPASE ERA, MITOCHONDRIAL"/>
    <property type="match status" value="1"/>
</dbReference>
<feature type="binding site" evidence="6">
    <location>
        <begin position="10"/>
        <end position="17"/>
    </location>
    <ligand>
        <name>GTP</name>
        <dbReference type="ChEBI" id="CHEBI:37565"/>
    </ligand>
</feature>
<dbReference type="Gene3D" id="3.40.50.300">
    <property type="entry name" value="P-loop containing nucleotide triphosphate hydrolases"/>
    <property type="match status" value="1"/>
</dbReference>
<feature type="binding site" evidence="6">
    <location>
        <begin position="118"/>
        <end position="121"/>
    </location>
    <ligand>
        <name>GTP</name>
        <dbReference type="ChEBI" id="CHEBI:37565"/>
    </ligand>
</feature>
<evidence type="ECO:0000256" key="5">
    <source>
        <dbReference type="ARBA" id="ARBA00023134"/>
    </source>
</evidence>
<proteinExistence type="inferred from homology"/>
<dbReference type="SUPFAM" id="SSF52540">
    <property type="entry name" value="P-loop containing nucleoside triphosphate hydrolases"/>
    <property type="match status" value="1"/>
</dbReference>
<evidence type="ECO:0000259" key="10">
    <source>
        <dbReference type="PROSITE" id="PS51713"/>
    </source>
</evidence>
<feature type="domain" description="KH type-2" evidence="9">
    <location>
        <begin position="203"/>
        <end position="280"/>
    </location>
</feature>
<dbReference type="NCBIfam" id="TIGR00231">
    <property type="entry name" value="small_GTP"/>
    <property type="match status" value="1"/>
</dbReference>
<dbReference type="CDD" id="cd22534">
    <property type="entry name" value="KH-II_Era"/>
    <property type="match status" value="1"/>
</dbReference>
<dbReference type="PROSITE" id="PS51713">
    <property type="entry name" value="G_ERA"/>
    <property type="match status" value="1"/>
</dbReference>
<keyword evidence="6" id="KW-0690">Ribosome biogenesis</keyword>
<evidence type="ECO:0000259" key="9">
    <source>
        <dbReference type="PROSITE" id="PS50823"/>
    </source>
</evidence>
<keyword evidence="12" id="KW-1185">Reference proteome</keyword>
<dbReference type="Proteomes" id="UP001460679">
    <property type="component" value="Chromosome"/>
</dbReference>
<keyword evidence="5 6" id="KW-0342">GTP-binding</keyword>
<feature type="region of interest" description="G5" evidence="7">
    <location>
        <begin position="145"/>
        <end position="147"/>
    </location>
</feature>
<dbReference type="InterPro" id="IPR009019">
    <property type="entry name" value="KH_sf_prok-type"/>
</dbReference>
<dbReference type="CDD" id="cd04163">
    <property type="entry name" value="Era"/>
    <property type="match status" value="1"/>
</dbReference>
<accession>A0ABZ2RMA0</accession>
<evidence type="ECO:0000256" key="4">
    <source>
        <dbReference type="ARBA" id="ARBA00022884"/>
    </source>
</evidence>
<dbReference type="NCBIfam" id="TIGR00436">
    <property type="entry name" value="era"/>
    <property type="match status" value="1"/>
</dbReference>
<keyword evidence="4 6" id="KW-0694">RNA-binding</keyword>
<dbReference type="Gene3D" id="3.30.300.20">
    <property type="match status" value="1"/>
</dbReference>
<gene>
    <name evidence="6 11" type="primary">era</name>
    <name evidence="11" type="ORF">WG616_02320</name>
</gene>
<dbReference type="InterPro" id="IPR005662">
    <property type="entry name" value="GTPase_Era-like"/>
</dbReference>
<evidence type="ECO:0000313" key="12">
    <source>
        <dbReference type="Proteomes" id="UP001460679"/>
    </source>
</evidence>
<dbReference type="RefSeq" id="WP_205498308.1">
    <property type="nucleotide sequence ID" value="NZ_CP148066.1"/>
</dbReference>
<evidence type="ECO:0000256" key="8">
    <source>
        <dbReference type="RuleBase" id="RU003761"/>
    </source>
</evidence>
<name>A0ABZ2RMA0_9BACT</name>
<comment type="similarity">
    <text evidence="1 6 7 8">Belongs to the TRAFAC class TrmE-Era-EngA-EngB-Septin-like GTPase superfamily. Era GTPase family.</text>
</comment>
<dbReference type="NCBIfam" id="NF000908">
    <property type="entry name" value="PRK00089.1"/>
    <property type="match status" value="1"/>
</dbReference>
<reference evidence="11" key="1">
    <citation type="submission" date="2024-03" db="EMBL/GenBank/DDBJ databases">
        <title>Complete genome sequence of Mycoplasma gypis type strain B1/T1.</title>
        <authorList>
            <person name="Spergser J."/>
        </authorList>
    </citation>
    <scope>NUCLEOTIDE SEQUENCE [LARGE SCALE GENOMIC DNA]</scope>
    <source>
        <strain evidence="11">B1/T1</strain>
    </source>
</reference>
<evidence type="ECO:0000256" key="6">
    <source>
        <dbReference type="HAMAP-Rule" id="MF_00367"/>
    </source>
</evidence>